<name>A0A0D7WWR5_9BACL</name>
<dbReference type="RefSeq" id="WP_044648086.1">
    <property type="nucleotide sequence ID" value="NZ_JTHP01000053.1"/>
</dbReference>
<dbReference type="SUPFAM" id="SSF48403">
    <property type="entry name" value="Ankyrin repeat"/>
    <property type="match status" value="1"/>
</dbReference>
<dbReference type="Pfam" id="PF12796">
    <property type="entry name" value="Ank_2"/>
    <property type="match status" value="1"/>
</dbReference>
<evidence type="ECO:0000256" key="3">
    <source>
        <dbReference type="PROSITE-ProRule" id="PRU00023"/>
    </source>
</evidence>
<evidence type="ECO:0000313" key="5">
    <source>
        <dbReference type="Proteomes" id="UP000032534"/>
    </source>
</evidence>
<keyword evidence="5" id="KW-1185">Reference proteome</keyword>
<dbReference type="EMBL" id="JTHP01000053">
    <property type="protein sequence ID" value="KJD43610.1"/>
    <property type="molecule type" value="Genomic_DNA"/>
</dbReference>
<dbReference type="PROSITE" id="PS50297">
    <property type="entry name" value="ANK_REP_REGION"/>
    <property type="match status" value="1"/>
</dbReference>
<organism evidence="4 5">
    <name type="scientific">Paenibacillus terrae</name>
    <dbReference type="NCBI Taxonomy" id="159743"/>
    <lineage>
        <taxon>Bacteria</taxon>
        <taxon>Bacillati</taxon>
        <taxon>Bacillota</taxon>
        <taxon>Bacilli</taxon>
        <taxon>Bacillales</taxon>
        <taxon>Paenibacillaceae</taxon>
        <taxon>Paenibacillus</taxon>
    </lineage>
</organism>
<dbReference type="AlphaFoldDB" id="A0A0D7WWR5"/>
<dbReference type="PATRIC" id="fig|159743.3.peg.4823"/>
<dbReference type="InterPro" id="IPR036770">
    <property type="entry name" value="Ankyrin_rpt-contain_sf"/>
</dbReference>
<dbReference type="SMART" id="SM00248">
    <property type="entry name" value="ANK"/>
    <property type="match status" value="4"/>
</dbReference>
<dbReference type="PROSITE" id="PS50088">
    <property type="entry name" value="ANK_REPEAT"/>
    <property type="match status" value="1"/>
</dbReference>
<dbReference type="Gene3D" id="1.25.40.20">
    <property type="entry name" value="Ankyrin repeat-containing domain"/>
    <property type="match status" value="1"/>
</dbReference>
<feature type="repeat" description="ANK" evidence="3">
    <location>
        <begin position="486"/>
        <end position="518"/>
    </location>
</feature>
<protein>
    <submittedName>
        <fullName evidence="4">Uncharacterized protein</fullName>
    </submittedName>
</protein>
<accession>A0A0D7WWR5</accession>
<dbReference type="InterPro" id="IPR002110">
    <property type="entry name" value="Ankyrin_rpt"/>
</dbReference>
<dbReference type="OrthoDB" id="9803733at2"/>
<dbReference type="Proteomes" id="UP000032534">
    <property type="component" value="Unassembled WGS sequence"/>
</dbReference>
<gene>
    <name evidence="4" type="ORF">QD47_21695</name>
</gene>
<dbReference type="PANTHER" id="PTHR24198">
    <property type="entry name" value="ANKYRIN REPEAT AND PROTEIN KINASE DOMAIN-CONTAINING PROTEIN"/>
    <property type="match status" value="1"/>
</dbReference>
<evidence type="ECO:0000256" key="2">
    <source>
        <dbReference type="ARBA" id="ARBA00023043"/>
    </source>
</evidence>
<keyword evidence="1" id="KW-0677">Repeat</keyword>
<keyword evidence="2 3" id="KW-0040">ANK repeat</keyword>
<dbReference type="PANTHER" id="PTHR24198:SF165">
    <property type="entry name" value="ANKYRIN REPEAT-CONTAINING PROTEIN-RELATED"/>
    <property type="match status" value="1"/>
</dbReference>
<evidence type="ECO:0000313" key="4">
    <source>
        <dbReference type="EMBL" id="KJD43610.1"/>
    </source>
</evidence>
<reference evidence="4 5" key="1">
    <citation type="submission" date="2014-11" db="EMBL/GenBank/DDBJ databases">
        <title>Draft Genome Sequences of Paenibacillus polymyxa NRRL B-30509 and Paenibacillus terrae NRRL B-30644, Strains from a Poultry Environment that Produce Tridecaptin A and Paenicidins.</title>
        <authorList>
            <person name="van Belkum M.J."/>
            <person name="Lohans C.T."/>
            <person name="Vederas J.C."/>
        </authorList>
    </citation>
    <scope>NUCLEOTIDE SEQUENCE [LARGE SCALE GENOMIC DNA]</scope>
    <source>
        <strain evidence="4 5">NRRL B-30644</strain>
    </source>
</reference>
<evidence type="ECO:0000256" key="1">
    <source>
        <dbReference type="ARBA" id="ARBA00022737"/>
    </source>
</evidence>
<comment type="caution">
    <text evidence="4">The sequence shown here is derived from an EMBL/GenBank/DDBJ whole genome shotgun (WGS) entry which is preliminary data.</text>
</comment>
<sequence>MRWVQIDRDYFASNEENVIRLQRQLESIKSGYEWEPKTERVYYSLQIRKIKNTDFRELGYFFYIGDQEERNKKSVDEVYWEDAIEVLSRCEQILYALKYISTSDLIVSVKNDEEETVEIPDEIPSAAARSVLRALREKGLILYLNEEQEYEIEEIFSTALAYYRGDDLHELLDEHDEVDPIRLKEMELRLEKIILEPEEFEQWANNFLLNGDMHDYKWLENVVVDEVIKAMEYRSKQEAQQGNYYYKRPVEDWQVLGSILQEHKISWHAKGIYSALLNSGGFLELSDLEHLGDSSIELLNLYLEELERVELIDYDRTFECVDSGFDEIEKDYTGWEGLEPILNDIRISWGAKGLYLYLKAFPHYYETWVKSVSKEGVRKVRDLLKELQHYNFIHQELDKTPKIDEEYIIQSSSRNEQREQAWYYSSLRPTLLAVYHEGRLDTVFVNAVYGEDKKTALSYAASYGDYEMARILLDVPKIDINHQDSDDRTALHNALYANDIEMVEILLLNNPNINVLAFGGHRPIIIAILNDNLEMLDLLIKSNVNVNAWCMTGPPLSLAVQLEKEEVVERLLLANADPHALSREDMTPLEIAEDKKNEKIVHLISSFLKK</sequence>
<proteinExistence type="predicted"/>